<dbReference type="AlphaFoldDB" id="A0A3R7CFR5"/>
<reference evidence="1 2" key="1">
    <citation type="journal article" date="2018" name="Biotechnol. Adv.">
        <title>Improved genomic resources and new bioinformatic workflow for the carcinogenic parasite Clonorchis sinensis: Biotechnological implications.</title>
        <authorList>
            <person name="Wang D."/>
            <person name="Korhonen P.K."/>
            <person name="Gasser R.B."/>
            <person name="Young N.D."/>
        </authorList>
    </citation>
    <scope>NUCLEOTIDE SEQUENCE [LARGE SCALE GENOMIC DNA]</scope>
    <source>
        <strain evidence="1">Cs-k2</strain>
    </source>
</reference>
<name>A0A3R7CFR5_CLOSI</name>
<organism evidence="1 2">
    <name type="scientific">Clonorchis sinensis</name>
    <name type="common">Chinese liver fluke</name>
    <dbReference type="NCBI Taxonomy" id="79923"/>
    <lineage>
        <taxon>Eukaryota</taxon>
        <taxon>Metazoa</taxon>
        <taxon>Spiralia</taxon>
        <taxon>Lophotrochozoa</taxon>
        <taxon>Platyhelminthes</taxon>
        <taxon>Trematoda</taxon>
        <taxon>Digenea</taxon>
        <taxon>Opisthorchiida</taxon>
        <taxon>Opisthorchiata</taxon>
        <taxon>Opisthorchiidae</taxon>
        <taxon>Clonorchis</taxon>
    </lineage>
</organism>
<dbReference type="EMBL" id="NIRI02000056">
    <property type="protein sequence ID" value="KAG5444274.1"/>
    <property type="molecule type" value="Genomic_DNA"/>
</dbReference>
<evidence type="ECO:0000313" key="2">
    <source>
        <dbReference type="Proteomes" id="UP000286415"/>
    </source>
</evidence>
<comment type="caution">
    <text evidence="1">The sequence shown here is derived from an EMBL/GenBank/DDBJ whole genome shotgun (WGS) entry which is preliminary data.</text>
</comment>
<accession>A0A3R7CFR5</accession>
<protein>
    <submittedName>
        <fullName evidence="1">Uncharacterized protein</fullName>
    </submittedName>
</protein>
<gene>
    <name evidence="1" type="ORF">CSKR_104541</name>
</gene>
<evidence type="ECO:0000313" key="1">
    <source>
        <dbReference type="EMBL" id="KAG5444274.1"/>
    </source>
</evidence>
<dbReference type="OrthoDB" id="6274614at2759"/>
<proteinExistence type="predicted"/>
<dbReference type="InParanoid" id="A0A3R7CFR5"/>
<keyword evidence="2" id="KW-1185">Reference proteome</keyword>
<reference evidence="1 2" key="2">
    <citation type="journal article" date="2021" name="Genomics">
        <title>High-quality reference genome for Clonorchis sinensis.</title>
        <authorList>
            <person name="Young N.D."/>
            <person name="Stroehlein A.J."/>
            <person name="Kinkar L."/>
            <person name="Wang T."/>
            <person name="Sohn W.M."/>
            <person name="Chang B.C.H."/>
            <person name="Kaur P."/>
            <person name="Weisz D."/>
            <person name="Dudchenko O."/>
            <person name="Aiden E.L."/>
            <person name="Korhonen P.K."/>
            <person name="Gasser R.B."/>
        </authorList>
    </citation>
    <scope>NUCLEOTIDE SEQUENCE [LARGE SCALE GENOMIC DNA]</scope>
    <source>
        <strain evidence="1">Cs-k2</strain>
    </source>
</reference>
<sequence>MGFLEKILSLVALAVGIVCSFGVIGSWGSAIKDVKTSSDQAALACTFIALFIFAGACIFISITFCCSCDKCLNLIVLVAGGAALFFTVIAYIAYYDWSTDPSWTLSTSDKVPRASEWMFGNMVSSVAVLLTGGTLTFT</sequence>
<dbReference type="Proteomes" id="UP000286415">
    <property type="component" value="Unassembled WGS sequence"/>
</dbReference>